<name>A0A833UFA0_ACIBZ</name>
<comment type="caution">
    <text evidence="3">The sequence shown here is derived from an EMBL/GenBank/DDBJ whole genome shotgun (WGS) entry which is preliminary data.</text>
</comment>
<dbReference type="Proteomes" id="UP000490535">
    <property type="component" value="Unassembled WGS sequence"/>
</dbReference>
<evidence type="ECO:0000256" key="2">
    <source>
        <dbReference type="SAM" id="SignalP"/>
    </source>
</evidence>
<dbReference type="AlphaFoldDB" id="A0A833UFA0"/>
<reference evidence="4" key="1">
    <citation type="journal article" date="2020" name="MBio">
        <title>Horizontal gene transfer to a defensive symbiont with a reduced genome amongst a multipartite beetle microbiome.</title>
        <authorList>
            <person name="Waterworth S.C."/>
            <person name="Florez L.V."/>
            <person name="Rees E.R."/>
            <person name="Hertweck C."/>
            <person name="Kaltenpoth M."/>
            <person name="Kwan J.C."/>
        </authorList>
    </citation>
    <scope>NUCLEOTIDE SEQUENCE [LARGE SCALE GENOMIC DNA]</scope>
</reference>
<feature type="compositionally biased region" description="Polar residues" evidence="1">
    <location>
        <begin position="71"/>
        <end position="83"/>
    </location>
</feature>
<feature type="signal peptide" evidence="2">
    <location>
        <begin position="1"/>
        <end position="26"/>
    </location>
</feature>
<feature type="chain" id="PRO_5032961905" description="Copper resistance protein B" evidence="2">
    <location>
        <begin position="27"/>
        <end position="94"/>
    </location>
</feature>
<dbReference type="EMBL" id="WNDP01000001">
    <property type="protein sequence ID" value="KAF1028450.1"/>
    <property type="molecule type" value="Genomic_DNA"/>
</dbReference>
<evidence type="ECO:0008006" key="5">
    <source>
        <dbReference type="Google" id="ProtNLM"/>
    </source>
</evidence>
<feature type="compositionally biased region" description="Basic and acidic residues" evidence="1">
    <location>
        <begin position="45"/>
        <end position="69"/>
    </location>
</feature>
<evidence type="ECO:0000256" key="1">
    <source>
        <dbReference type="SAM" id="MobiDB-lite"/>
    </source>
</evidence>
<gene>
    <name evidence="3" type="ORF">GAK29_00085</name>
</gene>
<protein>
    <recommendedName>
        <fullName evidence="5">Copper resistance protein B</fullName>
    </recommendedName>
</protein>
<feature type="region of interest" description="Disordered" evidence="1">
    <location>
        <begin position="38"/>
        <end position="94"/>
    </location>
</feature>
<keyword evidence="2" id="KW-0732">Signal</keyword>
<proteinExistence type="predicted"/>
<accession>A0A833UFA0</accession>
<sequence>MKAIFGKFMITFVCAGTLMSSVQTWAHDDEDKVLTRTTETKAPVKKQEKCEKPCKTTKDDKAQKNDHSQHQHGNSTDMSQMDHSNMKMPNKSAK</sequence>
<evidence type="ECO:0000313" key="3">
    <source>
        <dbReference type="EMBL" id="KAF1028450.1"/>
    </source>
</evidence>
<organism evidence="3 4">
    <name type="scientific">Acinetobacter bereziniae</name>
    <name type="common">Acinetobacter genomosp. 10</name>
    <dbReference type="NCBI Taxonomy" id="106648"/>
    <lineage>
        <taxon>Bacteria</taxon>
        <taxon>Pseudomonadati</taxon>
        <taxon>Pseudomonadota</taxon>
        <taxon>Gammaproteobacteria</taxon>
        <taxon>Moraxellales</taxon>
        <taxon>Moraxellaceae</taxon>
        <taxon>Acinetobacter</taxon>
    </lineage>
</organism>
<evidence type="ECO:0000313" key="4">
    <source>
        <dbReference type="Proteomes" id="UP000490535"/>
    </source>
</evidence>